<proteinExistence type="predicted"/>
<dbReference type="EMBL" id="GGFJ01012143">
    <property type="protein sequence ID" value="MBW61284.1"/>
    <property type="molecule type" value="Transcribed_RNA"/>
</dbReference>
<evidence type="ECO:0000313" key="1">
    <source>
        <dbReference type="EMBL" id="MBW61284.1"/>
    </source>
</evidence>
<sequence length="117" mass="13127">MAARSTLFTFSITAATRLPTGVSLYDDDAMVLLLLSPLSLTTTRNLGRPRRRAEDGKRSIYDLLEQQSYHSRWKTALSSFFQIDLPRFLPLSEKLTALPRPCGGCDSQFTPVFAVRS</sequence>
<protein>
    <submittedName>
        <fullName evidence="1">Putative secreted protein</fullName>
    </submittedName>
</protein>
<organism evidence="1">
    <name type="scientific">Anopheles marajoara</name>
    <dbReference type="NCBI Taxonomy" id="58244"/>
    <lineage>
        <taxon>Eukaryota</taxon>
        <taxon>Metazoa</taxon>
        <taxon>Ecdysozoa</taxon>
        <taxon>Arthropoda</taxon>
        <taxon>Hexapoda</taxon>
        <taxon>Insecta</taxon>
        <taxon>Pterygota</taxon>
        <taxon>Neoptera</taxon>
        <taxon>Endopterygota</taxon>
        <taxon>Diptera</taxon>
        <taxon>Nematocera</taxon>
        <taxon>Culicoidea</taxon>
        <taxon>Culicidae</taxon>
        <taxon>Anophelinae</taxon>
        <taxon>Anopheles</taxon>
    </lineage>
</organism>
<accession>A0A2M4C7J0</accession>
<name>A0A2M4C7J0_9DIPT</name>
<dbReference type="AlphaFoldDB" id="A0A2M4C7J0"/>
<reference evidence="1" key="1">
    <citation type="submission" date="2018-01" db="EMBL/GenBank/DDBJ databases">
        <title>An insight into the sialome of Amazonian anophelines.</title>
        <authorList>
            <person name="Ribeiro J.M."/>
            <person name="Scarpassa V."/>
            <person name="Calvo E."/>
        </authorList>
    </citation>
    <scope>NUCLEOTIDE SEQUENCE</scope>
    <source>
        <tissue evidence="1">Salivary glands</tissue>
    </source>
</reference>